<evidence type="ECO:0000313" key="3">
    <source>
        <dbReference type="EMBL" id="MBL1099592.1"/>
    </source>
</evidence>
<evidence type="ECO:0000259" key="2">
    <source>
        <dbReference type="Pfam" id="PF13581"/>
    </source>
</evidence>
<dbReference type="RefSeq" id="WP_201877045.1">
    <property type="nucleotide sequence ID" value="NZ_JAERRF010000014.1"/>
</dbReference>
<dbReference type="Gene3D" id="3.30.565.10">
    <property type="entry name" value="Histidine kinase-like ATPase, C-terminal domain"/>
    <property type="match status" value="1"/>
</dbReference>
<dbReference type="Pfam" id="PF13581">
    <property type="entry name" value="HATPase_c_2"/>
    <property type="match status" value="1"/>
</dbReference>
<feature type="domain" description="Histidine kinase/HSP90-like ATPase" evidence="2">
    <location>
        <begin position="44"/>
        <end position="132"/>
    </location>
</feature>
<evidence type="ECO:0000256" key="1">
    <source>
        <dbReference type="ARBA" id="ARBA00022527"/>
    </source>
</evidence>
<keyword evidence="3" id="KW-0067">ATP-binding</keyword>
<keyword evidence="1" id="KW-0808">Transferase</keyword>
<keyword evidence="4" id="KW-1185">Reference proteome</keyword>
<dbReference type="PANTHER" id="PTHR35526:SF3">
    <property type="entry name" value="ANTI-SIGMA-F FACTOR RSBW"/>
    <property type="match status" value="1"/>
</dbReference>
<evidence type="ECO:0000313" key="4">
    <source>
        <dbReference type="Proteomes" id="UP000634229"/>
    </source>
</evidence>
<proteinExistence type="predicted"/>
<keyword evidence="3" id="KW-0547">Nucleotide-binding</keyword>
<reference evidence="3 4" key="1">
    <citation type="submission" date="2021-01" db="EMBL/GenBank/DDBJ databases">
        <title>WGS of actinomycetes isolated from Thailand.</title>
        <authorList>
            <person name="Thawai C."/>
        </authorList>
    </citation>
    <scope>NUCLEOTIDE SEQUENCE [LARGE SCALE GENOMIC DNA]</scope>
    <source>
        <strain evidence="3 4">CA1R205</strain>
    </source>
</reference>
<accession>A0ABS1NI46</accession>
<name>A0ABS1NI46_9ACTN</name>
<dbReference type="EMBL" id="JAERRF010000014">
    <property type="protein sequence ID" value="MBL1099592.1"/>
    <property type="molecule type" value="Genomic_DNA"/>
</dbReference>
<dbReference type="InterPro" id="IPR050267">
    <property type="entry name" value="Anti-sigma-factor_SerPK"/>
</dbReference>
<dbReference type="Proteomes" id="UP000634229">
    <property type="component" value="Unassembled WGS sequence"/>
</dbReference>
<gene>
    <name evidence="3" type="ORF">JK363_23565</name>
</gene>
<dbReference type="CDD" id="cd16936">
    <property type="entry name" value="HATPase_RsbW-like"/>
    <property type="match status" value="1"/>
</dbReference>
<keyword evidence="1" id="KW-0418">Kinase</keyword>
<dbReference type="InterPro" id="IPR036890">
    <property type="entry name" value="HATPase_C_sf"/>
</dbReference>
<dbReference type="SUPFAM" id="SSF55874">
    <property type="entry name" value="ATPase domain of HSP90 chaperone/DNA topoisomerase II/histidine kinase"/>
    <property type="match status" value="1"/>
</dbReference>
<dbReference type="InterPro" id="IPR003594">
    <property type="entry name" value="HATPase_dom"/>
</dbReference>
<comment type="caution">
    <text evidence="3">The sequence shown here is derived from an EMBL/GenBank/DDBJ whole genome shotgun (WGS) entry which is preliminary data.</text>
</comment>
<dbReference type="PANTHER" id="PTHR35526">
    <property type="entry name" value="ANTI-SIGMA-F FACTOR RSBW-RELATED"/>
    <property type="match status" value="1"/>
</dbReference>
<protein>
    <submittedName>
        <fullName evidence="3">ATP-binding protein</fullName>
    </submittedName>
</protein>
<sequence length="140" mass="15265">MSQQITRTDTSVSHFTVLLSATRKGARLGRLMASERLVTWGLPVENAALIIAELTANAALHGRVPGRNVRLTLKVAGDTLRIEVRDPCTDRLPAVRRKPEEESPGESGHGLLLVEELSERWGVIPGLVGKTVWAELTVPQ</sequence>
<organism evidence="3 4">
    <name type="scientific">Streptomyces coffeae</name>
    <dbReference type="NCBI Taxonomy" id="621382"/>
    <lineage>
        <taxon>Bacteria</taxon>
        <taxon>Bacillati</taxon>
        <taxon>Actinomycetota</taxon>
        <taxon>Actinomycetes</taxon>
        <taxon>Kitasatosporales</taxon>
        <taxon>Streptomycetaceae</taxon>
        <taxon>Streptomyces</taxon>
    </lineage>
</organism>
<dbReference type="GO" id="GO:0005524">
    <property type="term" value="F:ATP binding"/>
    <property type="evidence" value="ECO:0007669"/>
    <property type="project" value="UniProtKB-KW"/>
</dbReference>
<keyword evidence="1" id="KW-0723">Serine/threonine-protein kinase</keyword>